<organism evidence="2 3">
    <name type="scientific">Colletotrichum karsti</name>
    <dbReference type="NCBI Taxonomy" id="1095194"/>
    <lineage>
        <taxon>Eukaryota</taxon>
        <taxon>Fungi</taxon>
        <taxon>Dikarya</taxon>
        <taxon>Ascomycota</taxon>
        <taxon>Pezizomycotina</taxon>
        <taxon>Sordariomycetes</taxon>
        <taxon>Hypocreomycetidae</taxon>
        <taxon>Glomerellales</taxon>
        <taxon>Glomerellaceae</taxon>
        <taxon>Colletotrichum</taxon>
        <taxon>Colletotrichum boninense species complex</taxon>
    </lineage>
</organism>
<name>A0A9P6LGR9_9PEZI</name>
<dbReference type="RefSeq" id="XP_038741188.1">
    <property type="nucleotide sequence ID" value="XM_038893375.1"/>
</dbReference>
<comment type="caution">
    <text evidence="2">The sequence shown here is derived from an EMBL/GenBank/DDBJ whole genome shotgun (WGS) entry which is preliminary data.</text>
</comment>
<keyword evidence="3" id="KW-1185">Reference proteome</keyword>
<dbReference type="AlphaFoldDB" id="A0A9P6LGR9"/>
<dbReference type="GeneID" id="62166449"/>
<sequence length="549" mass="61781">MAKLDELPAELMLHIASFFQYKRPSKLRIYQDVDTLPISKNLRNERLHLISLSLSCKFIYNALAEELQELHRFIAIGHRNSTQKLLSLLSLLQKSPHLGEQVTKLYIHLEPVFMGRTVITQGRFSRLLEWGNSKGLDVDPSYLPPNDDEERNDWEYVTDNEEETSGGADDSLNSGDSNDPNSAAPASFTLYELPSDNDMDGVHEHGVFEAVDENSESNEMRYQDDDYLAFMAVLLLAALPNLEEVAISTSAFLFKCFEDHLWSLRGPALEEVETGNSLRDTVQGLPNVRPLSSLKSVSLRYYYPPMGWRKNAAQAEDVATFGQLGLNVTELFVQTFSIQVYGATPLASMTNLTSLILKDVYFHDGRLQDFLYIVPNLTKFMYFEPYENDDDEVTMIVDGKTILDALKRSPAAKQLLTLCLSSDSGFGISACSPETSYDTLEDFVSLQNLWIDTWGVCHAPNGDPEEATAINSVIRTLPSSLRRVHFSGSTMELQSNLSWLSKSCKPHMLPQLEEIAFECNEVAFRIIHDVFQAAGVRASRNIETAPVMW</sequence>
<evidence type="ECO:0000256" key="1">
    <source>
        <dbReference type="SAM" id="MobiDB-lite"/>
    </source>
</evidence>
<feature type="region of interest" description="Disordered" evidence="1">
    <location>
        <begin position="160"/>
        <end position="186"/>
    </location>
</feature>
<accession>A0A9P6LGR9</accession>
<reference evidence="2" key="2">
    <citation type="submission" date="2020-11" db="EMBL/GenBank/DDBJ databases">
        <title>Whole genome sequencing of Colletotrichum sp.</title>
        <authorList>
            <person name="Li H."/>
        </authorList>
    </citation>
    <scope>NUCLEOTIDE SEQUENCE</scope>
    <source>
        <strain evidence="2">CkLH20</strain>
    </source>
</reference>
<dbReference type="EMBL" id="JAATWM020000042">
    <property type="protein sequence ID" value="KAF9871727.1"/>
    <property type="molecule type" value="Genomic_DNA"/>
</dbReference>
<reference evidence="2" key="1">
    <citation type="submission" date="2020-03" db="EMBL/GenBank/DDBJ databases">
        <authorList>
            <person name="He L."/>
        </authorList>
    </citation>
    <scope>NUCLEOTIDE SEQUENCE</scope>
    <source>
        <strain evidence="2">CkLH20</strain>
    </source>
</reference>
<feature type="compositionally biased region" description="Polar residues" evidence="1">
    <location>
        <begin position="171"/>
        <end position="181"/>
    </location>
</feature>
<proteinExistence type="predicted"/>
<dbReference type="Proteomes" id="UP000781932">
    <property type="component" value="Unassembled WGS sequence"/>
</dbReference>
<protein>
    <recommendedName>
        <fullName evidence="4">F-box domain-containing protein</fullName>
    </recommendedName>
</protein>
<evidence type="ECO:0000313" key="3">
    <source>
        <dbReference type="Proteomes" id="UP000781932"/>
    </source>
</evidence>
<dbReference type="OrthoDB" id="4803187at2759"/>
<evidence type="ECO:0008006" key="4">
    <source>
        <dbReference type="Google" id="ProtNLM"/>
    </source>
</evidence>
<gene>
    <name evidence="2" type="ORF">CkaCkLH20_10661</name>
</gene>
<evidence type="ECO:0000313" key="2">
    <source>
        <dbReference type="EMBL" id="KAF9871727.1"/>
    </source>
</evidence>